<feature type="transmembrane region" description="Helical" evidence="1">
    <location>
        <begin position="141"/>
        <end position="161"/>
    </location>
</feature>
<keyword evidence="1" id="KW-0812">Transmembrane</keyword>
<dbReference type="EMBL" id="CP123385">
    <property type="protein sequence ID" value="XCC95567.1"/>
    <property type="molecule type" value="Genomic_DNA"/>
</dbReference>
<gene>
    <name evidence="2" type="ORF">PVT71_21025</name>
</gene>
<evidence type="ECO:0008006" key="3">
    <source>
        <dbReference type="Google" id="ProtNLM"/>
    </source>
</evidence>
<dbReference type="AlphaFoldDB" id="A0AAU8AL45"/>
<keyword evidence="1" id="KW-0472">Membrane</keyword>
<name>A0AAU8AL45_9RHOB</name>
<evidence type="ECO:0000256" key="1">
    <source>
        <dbReference type="SAM" id="Phobius"/>
    </source>
</evidence>
<feature type="transmembrane region" description="Helical" evidence="1">
    <location>
        <begin position="70"/>
        <end position="90"/>
    </location>
</feature>
<sequence length="167" mass="18578">MTRLLPVVAALAAALLLYMGYFTWAVLWPGAGGQLPFDLRAFGYTVGEAQRYLVALGDDARAVYLLEMRWLGAAFRVVFGVTLMMGAWYLSRGRAWWRRGVFLFLALAWMGADAAENLMVNEMLLRGPVALDHALVEWSSLFTRLKFVLLAVCGVGLFGLWKQGPRG</sequence>
<reference evidence="2" key="1">
    <citation type="submission" date="2023-02" db="EMBL/GenBank/DDBJ databases">
        <title>Description and genomic characterization of Salipiger bruguierae sp. nov., isolated from the sediment of mangrove plant Bruguiera sexangula.</title>
        <authorList>
            <person name="Long M."/>
        </authorList>
    </citation>
    <scope>NUCLEOTIDE SEQUENCE</scope>
    <source>
        <strain evidence="2">H15</strain>
    </source>
</reference>
<protein>
    <recommendedName>
        <fullName evidence="3">DUF1772 domain-containing protein</fullName>
    </recommendedName>
</protein>
<keyword evidence="1" id="KW-1133">Transmembrane helix</keyword>
<accession>A0AAU8AL45</accession>
<proteinExistence type="predicted"/>
<organism evidence="2">
    <name type="scientific">Alloyangia sp. H15</name>
    <dbReference type="NCBI Taxonomy" id="3029062"/>
    <lineage>
        <taxon>Bacteria</taxon>
        <taxon>Pseudomonadati</taxon>
        <taxon>Pseudomonadota</taxon>
        <taxon>Alphaproteobacteria</taxon>
        <taxon>Rhodobacterales</taxon>
        <taxon>Roseobacteraceae</taxon>
        <taxon>Alloyangia</taxon>
    </lineage>
</organism>
<evidence type="ECO:0000313" key="2">
    <source>
        <dbReference type="EMBL" id="XCC95567.1"/>
    </source>
</evidence>
<dbReference type="RefSeq" id="WP_353474434.1">
    <property type="nucleotide sequence ID" value="NZ_CP123385.1"/>
</dbReference>